<evidence type="ECO:0000256" key="2">
    <source>
        <dbReference type="SAM" id="MobiDB-lite"/>
    </source>
</evidence>
<feature type="region of interest" description="Disordered" evidence="2">
    <location>
        <begin position="866"/>
        <end position="885"/>
    </location>
</feature>
<comment type="caution">
    <text evidence="4">The sequence shown here is derived from an EMBL/GenBank/DDBJ whole genome shotgun (WGS) entry which is preliminary data.</text>
</comment>
<keyword evidence="1" id="KW-0238">DNA-binding</keyword>
<dbReference type="InterPro" id="IPR036390">
    <property type="entry name" value="WH_DNA-bd_sf"/>
</dbReference>
<keyword evidence="5" id="KW-1185">Reference proteome</keyword>
<name>A0ABP0EUV0_CLALP</name>
<dbReference type="EMBL" id="CAWYQH010000001">
    <property type="protein sequence ID" value="CAK8671141.1"/>
    <property type="molecule type" value="Genomic_DNA"/>
</dbReference>
<evidence type="ECO:0000256" key="1">
    <source>
        <dbReference type="ARBA" id="ARBA00023125"/>
    </source>
</evidence>
<evidence type="ECO:0000313" key="5">
    <source>
        <dbReference type="Proteomes" id="UP001642483"/>
    </source>
</evidence>
<gene>
    <name evidence="4" type="ORF">CVLEPA_LOCUS160</name>
</gene>
<organism evidence="4 5">
    <name type="scientific">Clavelina lepadiformis</name>
    <name type="common">Light-bulb sea squirt</name>
    <name type="synonym">Ascidia lepadiformis</name>
    <dbReference type="NCBI Taxonomy" id="159417"/>
    <lineage>
        <taxon>Eukaryota</taxon>
        <taxon>Metazoa</taxon>
        <taxon>Chordata</taxon>
        <taxon>Tunicata</taxon>
        <taxon>Ascidiacea</taxon>
        <taxon>Aplousobranchia</taxon>
        <taxon>Clavelinidae</taxon>
        <taxon>Clavelina</taxon>
    </lineage>
</organism>
<dbReference type="SUPFAM" id="SSF46785">
    <property type="entry name" value="Winged helix' DNA-binding domain"/>
    <property type="match status" value="1"/>
</dbReference>
<sequence length="885" mass="99871">MFKTSEMVLQCNYSPYREPTEFSAKQETNSPPPPFPHFNFNQGLNEREEIPRRNLKRKFDNRDNNLIVTAKSGGKVKMEQNVTKVGEKLRKSSQQKNSLGKRRKIDLTLEWLEGNYMICEGVCLARCILYNHYLDFCEKNNLEPACAATFGKTIRHKFPRVTTRRLGTRGHSKYHYYGIGIRETSIYYNSVYAGKGLTRFSPKSKHEETNLGKASLNKDGTSGFFGEFPDVRNFASDFENGISRAEVQNFVELLKAFCERLLNAALNRDLEAIPSILHHCWTELPCQTNSVLLHDVIVGDIIILCDSLLNEALNEIFLPIPFENIDERFLLEIETFSKHWVDWCRTSMTSLPAVLVGKKLNLAQQFSQSISRQISIINLSRTVRSIFNNPASFQPMLNDVEMINLENIGSQAFYPTQDADDREQNLNSDLLKDLKDLLKKHSPVETFIEWLDTLVDMKVIKPSRQNGRSLKKRAQDFLYKWSFFEARITHNLTINKAVSFNSYHCLRMLMDEYILFAIETQFSNEKKQEIKNTVSKHAKQVRTSHVVSAMPGVSSSEFCAYGSNPSQATSSSFNRVNPARGSCDYETWYPSNVHEKFTEKNDTNSYFPSQLTFNREANQSNLYQEFYPQTSYAGSAGDYFAGYNPQNGIRGSCVNENCPVFTNLQSPSTSRNQNFNIFLQSESSASNYTSDYYGTLAPPRELQSLTFTPLDDGKTAIEPVAHYDVINVQTNAQTGLRNYDDSQLTATASTSTSIPEFLPVTSPKIYGSEKLSAEVTYNLAPMQPINCYGGYGGDYQSENKTSLLNYGLPSTQKSLPSPGFSSAISSPEIITPQSDLQNISEEISWSIDASPVLTGKETQLATHVISSSANEQKDLPSISSVLSGE</sequence>
<proteinExistence type="predicted"/>
<dbReference type="PANTHER" id="PTHR12619:SF28">
    <property type="entry name" value="DNA-BINDING PROTEIN RFX6"/>
    <property type="match status" value="1"/>
</dbReference>
<dbReference type="Pfam" id="PF25340">
    <property type="entry name" value="BCD_RFX"/>
    <property type="match status" value="1"/>
</dbReference>
<dbReference type="Pfam" id="PF02257">
    <property type="entry name" value="RFX_DNA_binding"/>
    <property type="match status" value="1"/>
</dbReference>
<dbReference type="PANTHER" id="PTHR12619">
    <property type="entry name" value="RFX TRANSCRIPTION FACTOR FAMILY"/>
    <property type="match status" value="1"/>
</dbReference>
<dbReference type="Gene3D" id="1.10.10.10">
    <property type="entry name" value="Winged helix-like DNA-binding domain superfamily/Winged helix DNA-binding domain"/>
    <property type="match status" value="1"/>
</dbReference>
<dbReference type="Proteomes" id="UP001642483">
    <property type="component" value="Unassembled WGS sequence"/>
</dbReference>
<dbReference type="InterPro" id="IPR039779">
    <property type="entry name" value="RFX-like"/>
</dbReference>
<dbReference type="InterPro" id="IPR003150">
    <property type="entry name" value="DNA-bd_RFX"/>
</dbReference>
<feature type="region of interest" description="Disordered" evidence="2">
    <location>
        <begin position="19"/>
        <end position="43"/>
    </location>
</feature>
<dbReference type="InterPro" id="IPR057321">
    <property type="entry name" value="RFX1-4/6/8-like_BCD"/>
</dbReference>
<protein>
    <recommendedName>
        <fullName evidence="3">RFX-type winged-helix domain-containing protein</fullName>
    </recommendedName>
</protein>
<dbReference type="PROSITE" id="PS51526">
    <property type="entry name" value="RFX_DBD"/>
    <property type="match status" value="1"/>
</dbReference>
<evidence type="ECO:0000259" key="3">
    <source>
        <dbReference type="PROSITE" id="PS51526"/>
    </source>
</evidence>
<reference evidence="4 5" key="1">
    <citation type="submission" date="2024-02" db="EMBL/GenBank/DDBJ databases">
        <authorList>
            <person name="Daric V."/>
            <person name="Darras S."/>
        </authorList>
    </citation>
    <scope>NUCLEOTIDE SEQUENCE [LARGE SCALE GENOMIC DNA]</scope>
</reference>
<feature type="domain" description="RFX-type winged-helix" evidence="3">
    <location>
        <begin position="108"/>
        <end position="183"/>
    </location>
</feature>
<accession>A0ABP0EUV0</accession>
<dbReference type="InterPro" id="IPR036388">
    <property type="entry name" value="WH-like_DNA-bd_sf"/>
</dbReference>
<evidence type="ECO:0000313" key="4">
    <source>
        <dbReference type="EMBL" id="CAK8671141.1"/>
    </source>
</evidence>